<dbReference type="PANTHER" id="PTHR11695">
    <property type="entry name" value="ALCOHOL DEHYDROGENASE RELATED"/>
    <property type="match status" value="1"/>
</dbReference>
<name>A0A7C8MDX6_9PLEO</name>
<proteinExistence type="predicted"/>
<accession>A0A7C8MDX6</accession>
<evidence type="ECO:0000313" key="3">
    <source>
        <dbReference type="Proteomes" id="UP000481861"/>
    </source>
</evidence>
<dbReference type="PANTHER" id="PTHR11695:SF294">
    <property type="entry name" value="RETICULON-4-INTERACTING PROTEIN 1, MITOCHONDRIAL"/>
    <property type="match status" value="1"/>
</dbReference>
<dbReference type="GO" id="GO:0005739">
    <property type="term" value="C:mitochondrion"/>
    <property type="evidence" value="ECO:0007669"/>
    <property type="project" value="TreeGrafter"/>
</dbReference>
<comment type="caution">
    <text evidence="2">The sequence shown here is derived from an EMBL/GenBank/DDBJ whole genome shotgun (WGS) entry which is preliminary data.</text>
</comment>
<dbReference type="CDD" id="cd08267">
    <property type="entry name" value="MDR1"/>
    <property type="match status" value="1"/>
</dbReference>
<dbReference type="Pfam" id="PF08240">
    <property type="entry name" value="ADH_N"/>
    <property type="match status" value="1"/>
</dbReference>
<dbReference type="SMART" id="SM00829">
    <property type="entry name" value="PKS_ER"/>
    <property type="match status" value="1"/>
</dbReference>
<dbReference type="InterPro" id="IPR011032">
    <property type="entry name" value="GroES-like_sf"/>
</dbReference>
<sequence length="352" mass="37877">MTSPPTVPPTMKAWTFSRPGAHRQVLRLNDIPSPKNPIEAQVLIKVAYASLDGGAMKLMAMVPSLLRPKDSIPGSDFSGTIVSLGPSAPSHLHVGMAVFGLLGISATLKGSGTLREYVCVSAAETLIVPVPEGFSLEEAGSLGTATEMAYLICKHGQIQQDCGYRILVNGSSGGCGSMFVQTAVAMGAKEVVGTCSAPNSDFVKQLGATRTIDYRSNAPLHAYLAKEYSDQKFDFILDTVGSQELYNNSPGYLKEGGTFLNIGDFTSGTLLTLIHWILNTYWPKWLGGTPRKYIMFSGKAEPTSSDWIFKLLQEGNAKATVEKAFNFDQALEALDMIATKRVRGRVVIKVAE</sequence>
<dbReference type="GO" id="GO:0016491">
    <property type="term" value="F:oxidoreductase activity"/>
    <property type="evidence" value="ECO:0007669"/>
    <property type="project" value="InterPro"/>
</dbReference>
<evidence type="ECO:0000259" key="1">
    <source>
        <dbReference type="SMART" id="SM00829"/>
    </source>
</evidence>
<dbReference type="EMBL" id="JAADJZ010000024">
    <property type="protein sequence ID" value="KAF2867064.1"/>
    <property type="molecule type" value="Genomic_DNA"/>
</dbReference>
<dbReference type="InterPro" id="IPR013149">
    <property type="entry name" value="ADH-like_C"/>
</dbReference>
<dbReference type="OrthoDB" id="201656at2759"/>
<feature type="domain" description="Enoyl reductase (ER)" evidence="1">
    <location>
        <begin position="21"/>
        <end position="348"/>
    </location>
</feature>
<dbReference type="InterPro" id="IPR050700">
    <property type="entry name" value="YIM1/Zinc_Alcohol_DH_Fams"/>
</dbReference>
<dbReference type="Gene3D" id="3.40.50.720">
    <property type="entry name" value="NAD(P)-binding Rossmann-like Domain"/>
    <property type="match status" value="1"/>
</dbReference>
<dbReference type="Gene3D" id="3.90.180.10">
    <property type="entry name" value="Medium-chain alcohol dehydrogenases, catalytic domain"/>
    <property type="match status" value="1"/>
</dbReference>
<protein>
    <recommendedName>
        <fullName evidence="1">Enoyl reductase (ER) domain-containing protein</fullName>
    </recommendedName>
</protein>
<organism evidence="2 3">
    <name type="scientific">Massariosphaeria phaeospora</name>
    <dbReference type="NCBI Taxonomy" id="100035"/>
    <lineage>
        <taxon>Eukaryota</taxon>
        <taxon>Fungi</taxon>
        <taxon>Dikarya</taxon>
        <taxon>Ascomycota</taxon>
        <taxon>Pezizomycotina</taxon>
        <taxon>Dothideomycetes</taxon>
        <taxon>Pleosporomycetidae</taxon>
        <taxon>Pleosporales</taxon>
        <taxon>Pleosporales incertae sedis</taxon>
        <taxon>Massariosphaeria</taxon>
    </lineage>
</organism>
<dbReference type="AlphaFoldDB" id="A0A7C8MDX6"/>
<dbReference type="InterPro" id="IPR013154">
    <property type="entry name" value="ADH-like_N"/>
</dbReference>
<dbReference type="SUPFAM" id="SSF50129">
    <property type="entry name" value="GroES-like"/>
    <property type="match status" value="1"/>
</dbReference>
<evidence type="ECO:0000313" key="2">
    <source>
        <dbReference type="EMBL" id="KAF2867064.1"/>
    </source>
</evidence>
<dbReference type="Proteomes" id="UP000481861">
    <property type="component" value="Unassembled WGS sequence"/>
</dbReference>
<dbReference type="InterPro" id="IPR020843">
    <property type="entry name" value="ER"/>
</dbReference>
<keyword evidence="3" id="KW-1185">Reference proteome</keyword>
<gene>
    <name evidence="2" type="ORF">BDV95DRAFT_598209</name>
</gene>
<reference evidence="2 3" key="1">
    <citation type="submission" date="2020-01" db="EMBL/GenBank/DDBJ databases">
        <authorList>
            <consortium name="DOE Joint Genome Institute"/>
            <person name="Haridas S."/>
            <person name="Albert R."/>
            <person name="Binder M."/>
            <person name="Bloem J."/>
            <person name="Labutti K."/>
            <person name="Salamov A."/>
            <person name="Andreopoulos B."/>
            <person name="Baker S.E."/>
            <person name="Barry K."/>
            <person name="Bills G."/>
            <person name="Bluhm B.H."/>
            <person name="Cannon C."/>
            <person name="Castanera R."/>
            <person name="Culley D.E."/>
            <person name="Daum C."/>
            <person name="Ezra D."/>
            <person name="Gonzalez J.B."/>
            <person name="Henrissat B."/>
            <person name="Kuo A."/>
            <person name="Liang C."/>
            <person name="Lipzen A."/>
            <person name="Lutzoni F."/>
            <person name="Magnuson J."/>
            <person name="Mondo S."/>
            <person name="Nolan M."/>
            <person name="Ohm R."/>
            <person name="Pangilinan J."/>
            <person name="Park H.-J.H."/>
            <person name="Ramirez L."/>
            <person name="Alfaro M."/>
            <person name="Sun H."/>
            <person name="Tritt A."/>
            <person name="Yoshinaga Y."/>
            <person name="Zwiers L.-H.L."/>
            <person name="Turgeon B.G."/>
            <person name="Goodwin S.B."/>
            <person name="Spatafora J.W."/>
            <person name="Crous P.W."/>
            <person name="Grigoriev I.V."/>
        </authorList>
    </citation>
    <scope>NUCLEOTIDE SEQUENCE [LARGE SCALE GENOMIC DNA]</scope>
    <source>
        <strain evidence="2 3">CBS 611.86</strain>
    </source>
</reference>
<dbReference type="InterPro" id="IPR036291">
    <property type="entry name" value="NAD(P)-bd_dom_sf"/>
</dbReference>
<dbReference type="Pfam" id="PF00107">
    <property type="entry name" value="ADH_zinc_N"/>
    <property type="match status" value="1"/>
</dbReference>
<dbReference type="SUPFAM" id="SSF51735">
    <property type="entry name" value="NAD(P)-binding Rossmann-fold domains"/>
    <property type="match status" value="1"/>
</dbReference>